<dbReference type="EMBL" id="OL634959">
    <property type="protein sequence ID" value="UMO77814.1"/>
    <property type="molecule type" value="Genomic_DNA"/>
</dbReference>
<organism evidence="1 2">
    <name type="scientific">Bacteriophage Phi NF-1</name>
    <dbReference type="NCBI Taxonomy" id="2900273"/>
    <lineage>
        <taxon>Viruses</taxon>
        <taxon>Duplodnaviria</taxon>
        <taxon>Heunggongvirae</taxon>
        <taxon>Uroviricota</taxon>
        <taxon>Caudoviricetes</taxon>
        <taxon>Autographivirales</taxon>
        <taxon>Autoscriptoviridae</taxon>
        <taxon>Catalonvirus</taxon>
        <taxon>Catalonvirus NF1</taxon>
    </lineage>
</organism>
<evidence type="ECO:0000313" key="1">
    <source>
        <dbReference type="EMBL" id="UMO77814.1"/>
    </source>
</evidence>
<accession>A0A976MG29</accession>
<evidence type="ECO:0000313" key="2">
    <source>
        <dbReference type="Proteomes" id="UP001061889"/>
    </source>
</evidence>
<name>A0A976MG29_9CAUD</name>
<reference evidence="1" key="1">
    <citation type="submission" date="2021-11" db="EMBL/GenBank/DDBJ databases">
        <title>Phage-based biocontrol of nitrification in agricultural soil.</title>
        <authorList>
            <person name="Muniesa M."/>
            <person name="Quiros P."/>
            <person name="Salaet I."/>
        </authorList>
    </citation>
    <scope>NUCLEOTIDE SEQUENCE</scope>
</reference>
<proteinExistence type="predicted"/>
<sequence>MSLDRLKKAADQFVEETAQDFTEAQAGAAQLIPEGYAFARLVEYIELGKHAGEYQGKPRPPALMFKLGFALFPSGEDTEGYSYEDGSPKIIRTFDINLSLTEKSKAFKLFKKMNFKGIHKHFAQMIGEPFLLNVVHVDKASGGGKAARIDLEGFLPPIDVVTRKPHPIPKAPDNVYKMFLWDRPTKEDWDSLFVEGKWDNGDSKNFIQEKILEASDFEGSPLHQLLEGGNKKKVHKSVTETTVPDIPQYDPYEDDIDDIIPF</sequence>
<dbReference type="Proteomes" id="UP001061889">
    <property type="component" value="Segment"/>
</dbReference>
<protein>
    <submittedName>
        <fullName evidence="1">Uncharacterized protein</fullName>
    </submittedName>
</protein>
<keyword evidence="2" id="KW-1185">Reference proteome</keyword>